<organism evidence="3 4">
    <name type="scientific">Ectopseudomonas hydrolytica</name>
    <dbReference type="NCBI Taxonomy" id="2493633"/>
    <lineage>
        <taxon>Bacteria</taxon>
        <taxon>Pseudomonadati</taxon>
        <taxon>Pseudomonadota</taxon>
        <taxon>Gammaproteobacteria</taxon>
        <taxon>Pseudomonadales</taxon>
        <taxon>Pseudomonadaceae</taxon>
        <taxon>Ectopseudomonas</taxon>
    </lineage>
</organism>
<proteinExistence type="predicted"/>
<feature type="domain" description="YMGG-like Gly-zipper" evidence="2">
    <location>
        <begin position="68"/>
        <end position="112"/>
    </location>
</feature>
<evidence type="ECO:0000259" key="2">
    <source>
        <dbReference type="Pfam" id="PF13441"/>
    </source>
</evidence>
<name>A0ABY5AFJ7_9GAMM</name>
<evidence type="ECO:0000256" key="1">
    <source>
        <dbReference type="SAM" id="MobiDB-lite"/>
    </source>
</evidence>
<accession>A0ABY5AFJ7</accession>
<protein>
    <submittedName>
        <fullName evidence="3">YMGG-like glycine zipper-containing protein</fullName>
    </submittedName>
</protein>
<feature type="compositionally biased region" description="Polar residues" evidence="1">
    <location>
        <begin position="267"/>
        <end position="283"/>
    </location>
</feature>
<dbReference type="EMBL" id="CP099397">
    <property type="protein sequence ID" value="USR41961.1"/>
    <property type="molecule type" value="Genomic_DNA"/>
</dbReference>
<evidence type="ECO:0000313" key="3">
    <source>
        <dbReference type="EMBL" id="USR41961.1"/>
    </source>
</evidence>
<sequence>MEYPQIRFIRSSLMFAGAFSILLLGGCASVGGGVSSKVAKTTQANYYPACYEPVNHLRASDAAMQKSVTTGAVTGGLLGGLAGALSGGDNAGRNALIGAAAGALVGGAAGYYTERQRQISDDRQRIASYGSDFERSTMDLDRSIVHAKAAQDCYQREFENLRAAHRNKTMSDSEGRNRFAEILSGLKETNALLAAADGRTGEDINTYTQAYEKDLQQVGLERQQVAVAAKVESAPASKPAPAAKPVPQEAVVTEQKIQKASAKRSEAQQVSSRGTGIISSACNNPDLGDWAPDPCTSV</sequence>
<dbReference type="InterPro" id="IPR027367">
    <property type="entry name" value="Gly-zipper_YMGG"/>
</dbReference>
<gene>
    <name evidence="3" type="ORF">L1F06_011245</name>
</gene>
<dbReference type="NCBIfam" id="NF041250">
    <property type="entry name" value="VI_TagQ"/>
    <property type="match status" value="1"/>
</dbReference>
<evidence type="ECO:0000313" key="4">
    <source>
        <dbReference type="Proteomes" id="UP001054897"/>
    </source>
</evidence>
<dbReference type="RefSeq" id="WP_129482658.1">
    <property type="nucleotide sequence ID" value="NZ_CP099397.1"/>
</dbReference>
<dbReference type="GeneID" id="300081554"/>
<feature type="compositionally biased region" description="Low complexity" evidence="1">
    <location>
        <begin position="233"/>
        <end position="252"/>
    </location>
</feature>
<dbReference type="Proteomes" id="UP001054897">
    <property type="component" value="Chromosome"/>
</dbReference>
<dbReference type="Pfam" id="PF13441">
    <property type="entry name" value="Gly-zipper_YMGG"/>
    <property type="match status" value="1"/>
</dbReference>
<reference evidence="3" key="1">
    <citation type="submission" date="2022-06" db="EMBL/GenBank/DDBJ databases">
        <title>Complete genome of Pseudomonas hydrolytica DSWY01T.</title>
        <authorList>
            <person name="Jung J."/>
            <person name="Jeon C.O."/>
        </authorList>
    </citation>
    <scope>NUCLEOTIDE SEQUENCE</scope>
    <source>
        <strain evidence="3">DSWY01</strain>
    </source>
</reference>
<keyword evidence="4" id="KW-1185">Reference proteome</keyword>
<feature type="region of interest" description="Disordered" evidence="1">
    <location>
        <begin position="233"/>
        <end position="298"/>
    </location>
</feature>
<dbReference type="PROSITE" id="PS51257">
    <property type="entry name" value="PROKAR_LIPOPROTEIN"/>
    <property type="match status" value="1"/>
</dbReference>